<evidence type="ECO:0000313" key="2">
    <source>
        <dbReference type="EMBL" id="SNT30508.1"/>
    </source>
</evidence>
<dbReference type="EMBL" id="FZPC01000020">
    <property type="protein sequence ID" value="SNT30508.1"/>
    <property type="molecule type" value="Genomic_DNA"/>
</dbReference>
<dbReference type="AlphaFoldDB" id="A0A239LKU0"/>
<sequence length="90" mass="9736">MPDQELTLESLLAAIEQRLRTALPSSVQISRGPLGTATPDHDRPLCAGGREGGRGWWRDTFHGHQYSILACKPAKAHCSRASRAGSGKSR</sequence>
<accession>A0A239LKU0</accession>
<dbReference type="EMBL" id="FNEC01000014">
    <property type="protein sequence ID" value="SDJ21617.1"/>
    <property type="molecule type" value="Genomic_DNA"/>
</dbReference>
<keyword evidence="3" id="KW-1185">Reference proteome</keyword>
<gene>
    <name evidence="1" type="ORF">SAMN05216189_101419</name>
    <name evidence="2" type="ORF">SAMN06295949_120134</name>
</gene>
<organism evidence="1 4">
    <name type="scientific">Pseudomonas delhiensis</name>
    <dbReference type="NCBI Taxonomy" id="366289"/>
    <lineage>
        <taxon>Bacteria</taxon>
        <taxon>Pseudomonadati</taxon>
        <taxon>Pseudomonadota</taxon>
        <taxon>Gammaproteobacteria</taxon>
        <taxon>Pseudomonadales</taxon>
        <taxon>Pseudomonadaceae</taxon>
        <taxon>Pseudomonas</taxon>
    </lineage>
</organism>
<reference evidence="1 4" key="1">
    <citation type="submission" date="2016-10" db="EMBL/GenBank/DDBJ databases">
        <authorList>
            <person name="de Groot N.N."/>
        </authorList>
    </citation>
    <scope>NUCLEOTIDE SEQUENCE [LARGE SCALE GENOMIC DNA]</scope>
    <source>
        <strain evidence="1 4">CCM 7361</strain>
    </source>
</reference>
<name>A0A239LKU0_9PSED</name>
<dbReference type="RefSeq" id="WP_089392988.1">
    <property type="nucleotide sequence ID" value="NZ_FNEC01000014.1"/>
</dbReference>
<dbReference type="Proteomes" id="UP000198309">
    <property type="component" value="Unassembled WGS sequence"/>
</dbReference>
<proteinExistence type="predicted"/>
<evidence type="ECO:0000313" key="4">
    <source>
        <dbReference type="Proteomes" id="UP000199693"/>
    </source>
</evidence>
<evidence type="ECO:0000313" key="3">
    <source>
        <dbReference type="Proteomes" id="UP000198309"/>
    </source>
</evidence>
<reference evidence="2 3" key="2">
    <citation type="submission" date="2017-06" db="EMBL/GenBank/DDBJ databases">
        <authorList>
            <person name="Varghese N."/>
            <person name="Submissions S."/>
        </authorList>
    </citation>
    <scope>NUCLEOTIDE SEQUENCE [LARGE SCALE GENOMIC DNA]</scope>
    <source>
        <strain evidence="2 3">RLD-1</strain>
    </source>
</reference>
<dbReference type="Proteomes" id="UP000199693">
    <property type="component" value="Unassembled WGS sequence"/>
</dbReference>
<evidence type="ECO:0000313" key="1">
    <source>
        <dbReference type="EMBL" id="SDJ21617.1"/>
    </source>
</evidence>
<protein>
    <submittedName>
        <fullName evidence="1">Uncharacterized protein</fullName>
    </submittedName>
</protein>